<protein>
    <submittedName>
        <fullName evidence="3">SDR family oxidoreductase</fullName>
    </submittedName>
</protein>
<evidence type="ECO:0000313" key="3">
    <source>
        <dbReference type="EMBL" id="NSX55848.1"/>
    </source>
</evidence>
<reference evidence="3 4" key="1">
    <citation type="submission" date="2020-06" db="EMBL/GenBank/DDBJ databases">
        <title>Sulfitobacter algicola sp. nov., isolated from green algae.</title>
        <authorList>
            <person name="Wang C."/>
        </authorList>
    </citation>
    <scope>NUCLEOTIDE SEQUENCE [LARGE SCALE GENOMIC DNA]</scope>
    <source>
        <strain evidence="3 4">1151</strain>
    </source>
</reference>
<dbReference type="PANTHER" id="PTHR44196:SF4">
    <property type="entry name" value="SHORT CHAIN DEHYDROGENASE"/>
    <property type="match status" value="1"/>
</dbReference>
<sequence length="219" mass="23389">MTDASLRPIALITGASRGLGAALAEELAPTHHIVAVARTVGALEELDDRMRALGGEATLAPMDITVDAAMMQLCRSIFDRWGKVDLWCHTAIHAGPLSPSASLVEKDLDKSIAINARATGRLIPFVAPLLQAAENGQAVFFDDPRAGEKFFGYYGATKAAQIALARSWQAETVKTGPKVHIVTPDPMPTATRGRFFPGEDRSVLAAPKHQAKRLLSGII</sequence>
<evidence type="ECO:0000256" key="1">
    <source>
        <dbReference type="ARBA" id="ARBA00006484"/>
    </source>
</evidence>
<accession>A0ABX2ISG4</accession>
<dbReference type="InterPro" id="IPR036291">
    <property type="entry name" value="NAD(P)-bd_dom_sf"/>
</dbReference>
<keyword evidence="4" id="KW-1185">Reference proteome</keyword>
<dbReference type="SUPFAM" id="SSF51735">
    <property type="entry name" value="NAD(P)-binding Rossmann-fold domains"/>
    <property type="match status" value="1"/>
</dbReference>
<gene>
    <name evidence="3" type="ORF">HRQ87_13660</name>
</gene>
<evidence type="ECO:0000256" key="2">
    <source>
        <dbReference type="ARBA" id="ARBA00023002"/>
    </source>
</evidence>
<comment type="caution">
    <text evidence="3">The sequence shown here is derived from an EMBL/GenBank/DDBJ whole genome shotgun (WGS) entry which is preliminary data.</text>
</comment>
<dbReference type="Gene3D" id="3.40.50.720">
    <property type="entry name" value="NAD(P)-binding Rossmann-like Domain"/>
    <property type="match status" value="1"/>
</dbReference>
<dbReference type="PANTHER" id="PTHR44196">
    <property type="entry name" value="DEHYDROGENASE/REDUCTASE SDR FAMILY MEMBER 7B"/>
    <property type="match status" value="1"/>
</dbReference>
<dbReference type="EMBL" id="JABUFE010000008">
    <property type="protein sequence ID" value="NSX55848.1"/>
    <property type="molecule type" value="Genomic_DNA"/>
</dbReference>
<dbReference type="RefSeq" id="WP_174138999.1">
    <property type="nucleotide sequence ID" value="NZ_JABUFE010000008.1"/>
</dbReference>
<dbReference type="PRINTS" id="PR00081">
    <property type="entry name" value="GDHRDH"/>
</dbReference>
<name>A0ABX2ISG4_9RHOB</name>
<keyword evidence="2" id="KW-0560">Oxidoreductase</keyword>
<evidence type="ECO:0000313" key="4">
    <source>
        <dbReference type="Proteomes" id="UP000777935"/>
    </source>
</evidence>
<dbReference type="InterPro" id="IPR002347">
    <property type="entry name" value="SDR_fam"/>
</dbReference>
<dbReference type="Proteomes" id="UP000777935">
    <property type="component" value="Unassembled WGS sequence"/>
</dbReference>
<dbReference type="CDD" id="cd05233">
    <property type="entry name" value="SDR_c"/>
    <property type="match status" value="1"/>
</dbReference>
<comment type="similarity">
    <text evidence="1">Belongs to the short-chain dehydrogenases/reductases (SDR) family.</text>
</comment>
<organism evidence="3 4">
    <name type="scientific">Parasulfitobacter algicola</name>
    <dbReference type="NCBI Taxonomy" id="2614809"/>
    <lineage>
        <taxon>Bacteria</taxon>
        <taxon>Pseudomonadati</taxon>
        <taxon>Pseudomonadota</taxon>
        <taxon>Alphaproteobacteria</taxon>
        <taxon>Rhodobacterales</taxon>
        <taxon>Roseobacteraceae</taxon>
        <taxon>Parasulfitobacter</taxon>
    </lineage>
</organism>
<dbReference type="Pfam" id="PF00106">
    <property type="entry name" value="adh_short"/>
    <property type="match status" value="1"/>
</dbReference>
<proteinExistence type="inferred from homology"/>